<protein>
    <submittedName>
        <fullName evidence="2">Uncharacterized protein</fullName>
    </submittedName>
</protein>
<comment type="caution">
    <text evidence="2">The sequence shown here is derived from an EMBL/GenBank/DDBJ whole genome shotgun (WGS) entry which is preliminary data.</text>
</comment>
<evidence type="ECO:0000256" key="1">
    <source>
        <dbReference type="SAM" id="Phobius"/>
    </source>
</evidence>
<name>A0A1X2H0P6_SYNRA</name>
<reference evidence="2 3" key="1">
    <citation type="submission" date="2016-07" db="EMBL/GenBank/DDBJ databases">
        <title>Pervasive Adenine N6-methylation of Active Genes in Fungi.</title>
        <authorList>
            <consortium name="DOE Joint Genome Institute"/>
            <person name="Mondo S.J."/>
            <person name="Dannebaum R.O."/>
            <person name="Kuo R.C."/>
            <person name="Labutti K."/>
            <person name="Haridas S."/>
            <person name="Kuo A."/>
            <person name="Salamov A."/>
            <person name="Ahrendt S.R."/>
            <person name="Lipzen A."/>
            <person name="Sullivan W."/>
            <person name="Andreopoulos W.B."/>
            <person name="Clum A."/>
            <person name="Lindquist E."/>
            <person name="Daum C."/>
            <person name="Ramamoorthy G.K."/>
            <person name="Gryganskyi A."/>
            <person name="Culley D."/>
            <person name="Magnuson J.K."/>
            <person name="James T.Y."/>
            <person name="O'Malley M.A."/>
            <person name="Stajich J.E."/>
            <person name="Spatafora J.W."/>
            <person name="Visel A."/>
            <person name="Grigoriev I.V."/>
        </authorList>
    </citation>
    <scope>NUCLEOTIDE SEQUENCE [LARGE SCALE GENOMIC DNA]</scope>
    <source>
        <strain evidence="2 3">NRRL 2496</strain>
    </source>
</reference>
<sequence>MECSAKEVFLVWDFVVFTSVRTNQSCTYPHCVHPGICFWIITVLDELFQAAQEHMGSYDHIQQCIGRLSDPFYAISNALVHDFCTLQSRFQLFLYTLATLLAIGICVRIQNNKKREREKKRERR</sequence>
<keyword evidence="1" id="KW-1133">Transmembrane helix</keyword>
<keyword evidence="3" id="KW-1185">Reference proteome</keyword>
<dbReference type="AlphaFoldDB" id="A0A1X2H0P6"/>
<proteinExistence type="predicted"/>
<gene>
    <name evidence="2" type="ORF">BCR43DRAFT_498353</name>
</gene>
<accession>A0A1X2H0P6</accession>
<organism evidence="2 3">
    <name type="scientific">Syncephalastrum racemosum</name>
    <name type="common">Filamentous fungus</name>
    <dbReference type="NCBI Taxonomy" id="13706"/>
    <lineage>
        <taxon>Eukaryota</taxon>
        <taxon>Fungi</taxon>
        <taxon>Fungi incertae sedis</taxon>
        <taxon>Mucoromycota</taxon>
        <taxon>Mucoromycotina</taxon>
        <taxon>Mucoromycetes</taxon>
        <taxon>Mucorales</taxon>
        <taxon>Syncephalastraceae</taxon>
        <taxon>Syncephalastrum</taxon>
    </lineage>
</organism>
<keyword evidence="1" id="KW-0812">Transmembrane</keyword>
<evidence type="ECO:0000313" key="2">
    <source>
        <dbReference type="EMBL" id="ORY91010.1"/>
    </source>
</evidence>
<dbReference type="EMBL" id="MCGN01000011">
    <property type="protein sequence ID" value="ORY91010.1"/>
    <property type="molecule type" value="Genomic_DNA"/>
</dbReference>
<keyword evidence="1" id="KW-0472">Membrane</keyword>
<dbReference type="InParanoid" id="A0A1X2H0P6"/>
<dbReference type="Proteomes" id="UP000242180">
    <property type="component" value="Unassembled WGS sequence"/>
</dbReference>
<feature type="transmembrane region" description="Helical" evidence="1">
    <location>
        <begin position="92"/>
        <end position="111"/>
    </location>
</feature>
<evidence type="ECO:0000313" key="3">
    <source>
        <dbReference type="Proteomes" id="UP000242180"/>
    </source>
</evidence>